<dbReference type="Proteomes" id="UP000654075">
    <property type="component" value="Unassembled WGS sequence"/>
</dbReference>
<dbReference type="SUPFAM" id="SSF51735">
    <property type="entry name" value="NAD(P)-binding Rossmann-fold domains"/>
    <property type="match status" value="1"/>
</dbReference>
<dbReference type="InterPro" id="IPR057326">
    <property type="entry name" value="KR_dom"/>
</dbReference>
<evidence type="ECO:0000313" key="5">
    <source>
        <dbReference type="Proteomes" id="UP000654075"/>
    </source>
</evidence>
<dbReference type="GO" id="GO:0006633">
    <property type="term" value="P:fatty acid biosynthetic process"/>
    <property type="evidence" value="ECO:0007669"/>
    <property type="project" value="TreeGrafter"/>
</dbReference>
<keyword evidence="5" id="KW-1185">Reference proteome</keyword>
<dbReference type="PANTHER" id="PTHR43775:SF37">
    <property type="entry name" value="SI:DKEY-61P9.11"/>
    <property type="match status" value="1"/>
</dbReference>
<dbReference type="CDD" id="cd05274">
    <property type="entry name" value="KR_FAS_SDR_x"/>
    <property type="match status" value="1"/>
</dbReference>
<keyword evidence="2" id="KW-0597">Phosphoprotein</keyword>
<organism evidence="4 5">
    <name type="scientific">Polarella glacialis</name>
    <name type="common">Dinoflagellate</name>
    <dbReference type="NCBI Taxonomy" id="89957"/>
    <lineage>
        <taxon>Eukaryota</taxon>
        <taxon>Sar</taxon>
        <taxon>Alveolata</taxon>
        <taxon>Dinophyceae</taxon>
        <taxon>Suessiales</taxon>
        <taxon>Suessiaceae</taxon>
        <taxon>Polarella</taxon>
    </lineage>
</organism>
<protein>
    <recommendedName>
        <fullName evidence="3">Ketoreductase domain-containing protein</fullName>
    </recommendedName>
</protein>
<dbReference type="EMBL" id="CAJNNV010000162">
    <property type="protein sequence ID" value="CAE8581688.1"/>
    <property type="molecule type" value="Genomic_DNA"/>
</dbReference>
<keyword evidence="1" id="KW-0596">Phosphopantetheine</keyword>
<dbReference type="Gene3D" id="3.40.50.720">
    <property type="entry name" value="NAD(P)-binding Rossmann-like Domain"/>
    <property type="match status" value="1"/>
</dbReference>
<reference evidence="4" key="1">
    <citation type="submission" date="2021-02" db="EMBL/GenBank/DDBJ databases">
        <authorList>
            <person name="Dougan E. K."/>
            <person name="Rhodes N."/>
            <person name="Thang M."/>
            <person name="Chan C."/>
        </authorList>
    </citation>
    <scope>NUCLEOTIDE SEQUENCE</scope>
</reference>
<gene>
    <name evidence="4" type="ORF">PGLA1383_LOCUS703</name>
</gene>
<comment type="caution">
    <text evidence="4">The sequence shown here is derived from an EMBL/GenBank/DDBJ whole genome shotgun (WGS) entry which is preliminary data.</text>
</comment>
<evidence type="ECO:0000259" key="3">
    <source>
        <dbReference type="SMART" id="SM00822"/>
    </source>
</evidence>
<dbReference type="SMART" id="SM00822">
    <property type="entry name" value="PKS_KR"/>
    <property type="match status" value="1"/>
</dbReference>
<name>A0A813D5E7_POLGL</name>
<evidence type="ECO:0000256" key="1">
    <source>
        <dbReference type="ARBA" id="ARBA00022450"/>
    </source>
</evidence>
<dbReference type="AlphaFoldDB" id="A0A813D5E7"/>
<dbReference type="InterPro" id="IPR036291">
    <property type="entry name" value="NAD(P)-bd_dom_sf"/>
</dbReference>
<accession>A0A813D5E7</accession>
<dbReference type="GO" id="GO:0004312">
    <property type="term" value="F:fatty acid synthase activity"/>
    <property type="evidence" value="ECO:0007669"/>
    <property type="project" value="TreeGrafter"/>
</dbReference>
<evidence type="ECO:0000256" key="2">
    <source>
        <dbReference type="ARBA" id="ARBA00022553"/>
    </source>
</evidence>
<dbReference type="InterPro" id="IPR013968">
    <property type="entry name" value="PKS_KR"/>
</dbReference>
<dbReference type="InterPro" id="IPR050091">
    <property type="entry name" value="PKS_NRPS_Biosynth_Enz"/>
</dbReference>
<dbReference type="PANTHER" id="PTHR43775">
    <property type="entry name" value="FATTY ACID SYNTHASE"/>
    <property type="match status" value="1"/>
</dbReference>
<dbReference type="Pfam" id="PF08659">
    <property type="entry name" value="KR"/>
    <property type="match status" value="1"/>
</dbReference>
<dbReference type="OrthoDB" id="329835at2759"/>
<sequence length="613" mass="68423">MAEYNYEKVAMDACAEMEGHMCWPVDWFKEDLPLENKDGSALDSAVEKMVNQSTHIPRLLQNFAKRQTQEPLELPRPDPPAKLSVLVFSDSFGLCKGMFENAPEGRISQKKVVENCLSLTQEDVAKLFAESKKGWDLVVFAAGCDAPRSNAVPDVIEQSSAVSRLYFWLLAEAQRADNVKGIFVLVRGCFAEDKKTHSKAGLGITMGSTLFGMSNSARMELEGVPIHFCDTEYFVQEGDSNLYARLASELFRVNTFGHVDVRILNSGRYVQRRINSTPYEAAAKAFPMPPEGVIAISGGNGALGLVMGNWLLDKAAEQGVTGFSIQFLSRSMKISDQNLQQWQTIQSKAAKLNIPVEQARMDMSSQEGIDNFLRGVDGKLAGFIHSAGVLQDSMLMNLNWDKFETVFESKHYAALYLHDGLERFSNPLLRFLWLFSSTSVYGNMGQINYSGSNAFLDALTRHRNAKGRICMAVQWGAWGDVGMASTMSDAMRLRTMNSPMPYFTNPEGLAGLEKGLSTGLPYFSVFKFNPHVMLQTVQGADHPNMCHYRNFYCEVVPTPMAPTLDRHHLYTVFRMGRGPQSKNPNAVATCKQAYINPAAAQNDREWGEDFRQW</sequence>
<evidence type="ECO:0000313" key="4">
    <source>
        <dbReference type="EMBL" id="CAE8581688.1"/>
    </source>
</evidence>
<feature type="domain" description="Ketoreductase" evidence="3">
    <location>
        <begin position="292"/>
        <end position="481"/>
    </location>
</feature>
<proteinExistence type="predicted"/>